<dbReference type="OrthoDB" id="39175at2759"/>
<feature type="region of interest" description="Disordered" evidence="8">
    <location>
        <begin position="133"/>
        <end position="187"/>
    </location>
</feature>
<dbReference type="PROSITE" id="PS50048">
    <property type="entry name" value="ZN2_CY6_FUNGAL_2"/>
    <property type="match status" value="1"/>
</dbReference>
<evidence type="ECO:0000256" key="3">
    <source>
        <dbReference type="ARBA" id="ARBA00022833"/>
    </source>
</evidence>
<evidence type="ECO:0000313" key="10">
    <source>
        <dbReference type="EMBL" id="KZO97240.1"/>
    </source>
</evidence>
<dbReference type="Pfam" id="PF00172">
    <property type="entry name" value="Zn_clus"/>
    <property type="match status" value="1"/>
</dbReference>
<keyword evidence="4" id="KW-0805">Transcription regulation</keyword>
<dbReference type="Proteomes" id="UP000076738">
    <property type="component" value="Unassembled WGS sequence"/>
</dbReference>
<feature type="compositionally biased region" description="Basic and acidic residues" evidence="8">
    <location>
        <begin position="177"/>
        <end position="187"/>
    </location>
</feature>
<dbReference type="PROSITE" id="PS00463">
    <property type="entry name" value="ZN2_CY6_FUNGAL_1"/>
    <property type="match status" value="1"/>
</dbReference>
<dbReference type="EMBL" id="KV417280">
    <property type="protein sequence ID" value="KZO97240.1"/>
    <property type="molecule type" value="Genomic_DNA"/>
</dbReference>
<comment type="subcellular location">
    <subcellularLocation>
        <location evidence="1">Nucleus</location>
    </subcellularLocation>
</comment>
<dbReference type="GO" id="GO:0008270">
    <property type="term" value="F:zinc ion binding"/>
    <property type="evidence" value="ECO:0007669"/>
    <property type="project" value="InterPro"/>
</dbReference>
<feature type="compositionally biased region" description="Basic and acidic residues" evidence="8">
    <location>
        <begin position="148"/>
        <end position="162"/>
    </location>
</feature>
<dbReference type="InterPro" id="IPR036864">
    <property type="entry name" value="Zn2-C6_fun-type_DNA-bd_sf"/>
</dbReference>
<feature type="compositionally biased region" description="Pro residues" evidence="8">
    <location>
        <begin position="49"/>
        <end position="63"/>
    </location>
</feature>
<keyword evidence="2" id="KW-0479">Metal-binding</keyword>
<keyword evidence="5" id="KW-0238">DNA-binding</keyword>
<dbReference type="AlphaFoldDB" id="A0A167N1A9"/>
<feature type="domain" description="Zn(2)-C6 fungal-type" evidence="9">
    <location>
        <begin position="190"/>
        <end position="220"/>
    </location>
</feature>
<evidence type="ECO:0000256" key="2">
    <source>
        <dbReference type="ARBA" id="ARBA00022723"/>
    </source>
</evidence>
<evidence type="ECO:0000313" key="11">
    <source>
        <dbReference type="Proteomes" id="UP000076738"/>
    </source>
</evidence>
<evidence type="ECO:0000256" key="5">
    <source>
        <dbReference type="ARBA" id="ARBA00023125"/>
    </source>
</evidence>
<feature type="compositionally biased region" description="Polar residues" evidence="8">
    <location>
        <begin position="245"/>
        <end position="260"/>
    </location>
</feature>
<evidence type="ECO:0000256" key="4">
    <source>
        <dbReference type="ARBA" id="ARBA00023015"/>
    </source>
</evidence>
<dbReference type="PANTHER" id="PTHR31313:SF77">
    <property type="entry name" value="ZN(II)2CYS6 TRANSCRIPTION FACTOR (EUROFUNG)"/>
    <property type="match status" value="1"/>
</dbReference>
<keyword evidence="6" id="KW-0804">Transcription</keyword>
<protein>
    <recommendedName>
        <fullName evidence="9">Zn(2)-C6 fungal-type domain-containing protein</fullName>
    </recommendedName>
</protein>
<dbReference type="SUPFAM" id="SSF57701">
    <property type="entry name" value="Zn2/Cys6 DNA-binding domain"/>
    <property type="match status" value="1"/>
</dbReference>
<evidence type="ECO:0000256" key="8">
    <source>
        <dbReference type="SAM" id="MobiDB-lite"/>
    </source>
</evidence>
<dbReference type="PANTHER" id="PTHR31313">
    <property type="entry name" value="TY1 ENHANCER ACTIVATOR"/>
    <property type="match status" value="1"/>
</dbReference>
<keyword evidence="7" id="KW-0539">Nucleus</keyword>
<proteinExistence type="predicted"/>
<dbReference type="CDD" id="cd00067">
    <property type="entry name" value="GAL4"/>
    <property type="match status" value="1"/>
</dbReference>
<sequence>MAPTPEADDHETAGTAESQTASQPASPASPTRTTTSTAATSPRQQRQQQPPPPPPYPYPPYPGAHPFFGYPPYDPNLPPPPPNPDGSYPPPPIMYGYPPPPGPGGAQHPVGNPGGPPMPMYWHPTWGPPPGTFEGRWMMPPPIPGQEMHWEHPGLRRDDEHASKRRRTGEGGSPEGEGDKRPVKKKIDIACRFCRERKLRCDGARPHCGNCALRERECSYQPGPPNRRGPGKKSKQMAAARESLEANQSLAPISTITSQLPPGPGPSMPASPVQFQMENGKKKKKAN</sequence>
<feature type="region of interest" description="Disordered" evidence="8">
    <location>
        <begin position="215"/>
        <end position="287"/>
    </location>
</feature>
<accession>A0A167N1A9</accession>
<dbReference type="InterPro" id="IPR001138">
    <property type="entry name" value="Zn2Cys6_DnaBD"/>
</dbReference>
<dbReference type="InterPro" id="IPR051615">
    <property type="entry name" value="Transcr_Regulatory_Elem"/>
</dbReference>
<dbReference type="SMART" id="SM00066">
    <property type="entry name" value="GAL4"/>
    <property type="match status" value="1"/>
</dbReference>
<dbReference type="Gene3D" id="4.10.240.10">
    <property type="entry name" value="Zn(2)-C6 fungal-type DNA-binding domain"/>
    <property type="match status" value="1"/>
</dbReference>
<dbReference type="GO" id="GO:0000981">
    <property type="term" value="F:DNA-binding transcription factor activity, RNA polymerase II-specific"/>
    <property type="evidence" value="ECO:0007669"/>
    <property type="project" value="InterPro"/>
</dbReference>
<gene>
    <name evidence="10" type="ORF">CALVIDRAFT_536272</name>
</gene>
<evidence type="ECO:0000256" key="1">
    <source>
        <dbReference type="ARBA" id="ARBA00004123"/>
    </source>
</evidence>
<keyword evidence="11" id="KW-1185">Reference proteome</keyword>
<keyword evidence="3" id="KW-0862">Zinc</keyword>
<organism evidence="10 11">
    <name type="scientific">Calocera viscosa (strain TUFC12733)</name>
    <dbReference type="NCBI Taxonomy" id="1330018"/>
    <lineage>
        <taxon>Eukaryota</taxon>
        <taxon>Fungi</taxon>
        <taxon>Dikarya</taxon>
        <taxon>Basidiomycota</taxon>
        <taxon>Agaricomycotina</taxon>
        <taxon>Dacrymycetes</taxon>
        <taxon>Dacrymycetales</taxon>
        <taxon>Dacrymycetaceae</taxon>
        <taxon>Calocera</taxon>
    </lineage>
</organism>
<evidence type="ECO:0000256" key="7">
    <source>
        <dbReference type="ARBA" id="ARBA00023242"/>
    </source>
</evidence>
<dbReference type="GO" id="GO:0003677">
    <property type="term" value="F:DNA binding"/>
    <property type="evidence" value="ECO:0007669"/>
    <property type="project" value="UniProtKB-KW"/>
</dbReference>
<name>A0A167N1A9_CALVF</name>
<feature type="compositionally biased region" description="Pro residues" evidence="8">
    <location>
        <begin position="72"/>
        <end position="103"/>
    </location>
</feature>
<evidence type="ECO:0000256" key="6">
    <source>
        <dbReference type="ARBA" id="ARBA00023163"/>
    </source>
</evidence>
<dbReference type="STRING" id="1330018.A0A167N1A9"/>
<feature type="compositionally biased region" description="Low complexity" evidence="8">
    <location>
        <begin position="15"/>
        <end position="48"/>
    </location>
</feature>
<dbReference type="GO" id="GO:0005634">
    <property type="term" value="C:nucleus"/>
    <property type="evidence" value="ECO:0007669"/>
    <property type="project" value="UniProtKB-SubCell"/>
</dbReference>
<evidence type="ECO:0000259" key="9">
    <source>
        <dbReference type="PROSITE" id="PS50048"/>
    </source>
</evidence>
<reference evidence="10 11" key="1">
    <citation type="journal article" date="2016" name="Mol. Biol. Evol.">
        <title>Comparative Genomics of Early-Diverging Mushroom-Forming Fungi Provides Insights into the Origins of Lignocellulose Decay Capabilities.</title>
        <authorList>
            <person name="Nagy L.G."/>
            <person name="Riley R."/>
            <person name="Tritt A."/>
            <person name="Adam C."/>
            <person name="Daum C."/>
            <person name="Floudas D."/>
            <person name="Sun H."/>
            <person name="Yadav J.S."/>
            <person name="Pangilinan J."/>
            <person name="Larsson K.H."/>
            <person name="Matsuura K."/>
            <person name="Barry K."/>
            <person name="Labutti K."/>
            <person name="Kuo R."/>
            <person name="Ohm R.A."/>
            <person name="Bhattacharya S.S."/>
            <person name="Shirouzu T."/>
            <person name="Yoshinaga Y."/>
            <person name="Martin F.M."/>
            <person name="Grigoriev I.V."/>
            <person name="Hibbett D.S."/>
        </authorList>
    </citation>
    <scope>NUCLEOTIDE SEQUENCE [LARGE SCALE GENOMIC DNA]</scope>
    <source>
        <strain evidence="10 11">TUFC12733</strain>
    </source>
</reference>
<feature type="region of interest" description="Disordered" evidence="8">
    <location>
        <begin position="1"/>
        <end position="118"/>
    </location>
</feature>